<dbReference type="Proteomes" id="UP000813385">
    <property type="component" value="Unassembled WGS sequence"/>
</dbReference>
<evidence type="ECO:0000313" key="2">
    <source>
        <dbReference type="Proteomes" id="UP000813385"/>
    </source>
</evidence>
<keyword evidence="2" id="KW-1185">Reference proteome</keyword>
<sequence>MHLYTNLIHSRMAAPQRHHRSASFHLFRHQARSSGTKSPFQFFSFHPSTTGGGAPKVSDRDSRRHLLFYLFEFSFDTTHILMHERQEEEGPRTDWAAAGAKAMGSMDGGQLSWFWNDHWQLAPPLVPRRRAGLSILSPESRSMVIRATDHGRAEEAGFDRSRSLPSREVGVIPGRSTPSSAMLLHDDPGVKTRWERKSSFTRRGEVI</sequence>
<accession>A0A8K0TAN2</accession>
<name>A0A8K0TAN2_9PEZI</name>
<evidence type="ECO:0000313" key="1">
    <source>
        <dbReference type="EMBL" id="KAH7349867.1"/>
    </source>
</evidence>
<gene>
    <name evidence="1" type="ORF">B0T11DRAFT_135342</name>
</gene>
<comment type="caution">
    <text evidence="1">The sequence shown here is derived from an EMBL/GenBank/DDBJ whole genome shotgun (WGS) entry which is preliminary data.</text>
</comment>
<dbReference type="EMBL" id="JAGPXD010000006">
    <property type="protein sequence ID" value="KAH7349867.1"/>
    <property type="molecule type" value="Genomic_DNA"/>
</dbReference>
<organism evidence="1 2">
    <name type="scientific">Plectosphaerella cucumerina</name>
    <dbReference type="NCBI Taxonomy" id="40658"/>
    <lineage>
        <taxon>Eukaryota</taxon>
        <taxon>Fungi</taxon>
        <taxon>Dikarya</taxon>
        <taxon>Ascomycota</taxon>
        <taxon>Pezizomycotina</taxon>
        <taxon>Sordariomycetes</taxon>
        <taxon>Hypocreomycetidae</taxon>
        <taxon>Glomerellales</taxon>
        <taxon>Plectosphaerellaceae</taxon>
        <taxon>Plectosphaerella</taxon>
    </lineage>
</organism>
<reference evidence="1" key="1">
    <citation type="journal article" date="2021" name="Nat. Commun.">
        <title>Genetic determinants of endophytism in the Arabidopsis root mycobiome.</title>
        <authorList>
            <person name="Mesny F."/>
            <person name="Miyauchi S."/>
            <person name="Thiergart T."/>
            <person name="Pickel B."/>
            <person name="Atanasova L."/>
            <person name="Karlsson M."/>
            <person name="Huettel B."/>
            <person name="Barry K.W."/>
            <person name="Haridas S."/>
            <person name="Chen C."/>
            <person name="Bauer D."/>
            <person name="Andreopoulos W."/>
            <person name="Pangilinan J."/>
            <person name="LaButti K."/>
            <person name="Riley R."/>
            <person name="Lipzen A."/>
            <person name="Clum A."/>
            <person name="Drula E."/>
            <person name="Henrissat B."/>
            <person name="Kohler A."/>
            <person name="Grigoriev I.V."/>
            <person name="Martin F.M."/>
            <person name="Hacquard S."/>
        </authorList>
    </citation>
    <scope>NUCLEOTIDE SEQUENCE</scope>
    <source>
        <strain evidence="1">MPI-CAGE-AT-0016</strain>
    </source>
</reference>
<proteinExistence type="predicted"/>
<dbReference type="AlphaFoldDB" id="A0A8K0TAN2"/>
<protein>
    <submittedName>
        <fullName evidence="1">Uncharacterized protein</fullName>
    </submittedName>
</protein>